<feature type="region of interest" description="Disordered" evidence="1">
    <location>
        <begin position="195"/>
        <end position="272"/>
    </location>
</feature>
<dbReference type="PANTHER" id="PTHR35698:SF2">
    <property type="entry name" value="DNA-BINDING PROTEIN RHL1"/>
    <property type="match status" value="1"/>
</dbReference>
<gene>
    <name evidence="2" type="ORF">POTOM_015322</name>
</gene>
<dbReference type="InterPro" id="IPR038859">
    <property type="entry name" value="RHL1"/>
</dbReference>
<evidence type="ECO:0008006" key="4">
    <source>
        <dbReference type="Google" id="ProtNLM"/>
    </source>
</evidence>
<evidence type="ECO:0000313" key="3">
    <source>
        <dbReference type="Proteomes" id="UP000886885"/>
    </source>
</evidence>
<comment type="caution">
    <text evidence="2">The sequence shown here is derived from an EMBL/GenBank/DDBJ whole genome shotgun (WGS) entry which is preliminary data.</text>
</comment>
<organism evidence="2 3">
    <name type="scientific">Populus tomentosa</name>
    <name type="common">Chinese white poplar</name>
    <dbReference type="NCBI Taxonomy" id="118781"/>
    <lineage>
        <taxon>Eukaryota</taxon>
        <taxon>Viridiplantae</taxon>
        <taxon>Streptophyta</taxon>
        <taxon>Embryophyta</taxon>
        <taxon>Tracheophyta</taxon>
        <taxon>Spermatophyta</taxon>
        <taxon>Magnoliopsida</taxon>
        <taxon>eudicotyledons</taxon>
        <taxon>Gunneridae</taxon>
        <taxon>Pentapetalae</taxon>
        <taxon>rosids</taxon>
        <taxon>fabids</taxon>
        <taxon>Malpighiales</taxon>
        <taxon>Salicaceae</taxon>
        <taxon>Saliceae</taxon>
        <taxon>Populus</taxon>
    </lineage>
</organism>
<reference evidence="2" key="1">
    <citation type="journal article" date="2020" name="bioRxiv">
        <title>Hybrid origin of Populus tomentosa Carr. identified through genome sequencing and phylogenomic analysis.</title>
        <authorList>
            <person name="An X."/>
            <person name="Gao K."/>
            <person name="Chen Z."/>
            <person name="Li J."/>
            <person name="Yang X."/>
            <person name="Yang X."/>
            <person name="Zhou J."/>
            <person name="Guo T."/>
            <person name="Zhao T."/>
            <person name="Huang S."/>
            <person name="Miao D."/>
            <person name="Khan W.U."/>
            <person name="Rao P."/>
            <person name="Ye M."/>
            <person name="Lei B."/>
            <person name="Liao W."/>
            <person name="Wang J."/>
            <person name="Ji L."/>
            <person name="Li Y."/>
            <person name="Guo B."/>
            <person name="Mustafa N.S."/>
            <person name="Li S."/>
            <person name="Yun Q."/>
            <person name="Keller S.R."/>
            <person name="Mao J."/>
            <person name="Zhang R."/>
            <person name="Strauss S.H."/>
        </authorList>
    </citation>
    <scope>NUCLEOTIDE SEQUENCE</scope>
    <source>
        <strain evidence="2">GM15</strain>
        <tissue evidence="2">Leaf</tissue>
    </source>
</reference>
<feature type="compositionally biased region" description="Acidic residues" evidence="1">
    <location>
        <begin position="263"/>
        <end position="272"/>
    </location>
</feature>
<dbReference type="PANTHER" id="PTHR35698">
    <property type="entry name" value="DNA-BINDING PROTEIN RHL1"/>
    <property type="match status" value="1"/>
</dbReference>
<dbReference type="Proteomes" id="UP000886885">
    <property type="component" value="Chromosome 4A"/>
</dbReference>
<dbReference type="GO" id="GO:0003677">
    <property type="term" value="F:DNA binding"/>
    <property type="evidence" value="ECO:0007669"/>
    <property type="project" value="InterPro"/>
</dbReference>
<dbReference type="AlphaFoldDB" id="A0A8X8D5F5"/>
<proteinExistence type="predicted"/>
<dbReference type="EMBL" id="JAAWWB010000007">
    <property type="protein sequence ID" value="KAG6778959.1"/>
    <property type="molecule type" value="Genomic_DNA"/>
</dbReference>
<sequence length="580" mass="65787">MVKSKKTVASNSNRENPDVLERTRLKKLAITNNIVSDAQVKAPYLLNPSKIVAKHHGKDIIRKSQRKNRFLFSFPGLLAPVNGGGKIGELKDLSSKNPVLYLDFPQGQMKLFGTILHPKNRYLTLQFSRSGKNVMCEDYFDHMIIFSEAWWIGTKEENPEELKLDFPNELFEGKGVECDFKGGAGAGSVNKQVVQKSGGTKYVKEESPETELDDDLSDDNNDFKDLKETTPIRQSARTSGKKFKFTEVSSGDDSAERSPDAMGVEEEEEEEEEEVSIMLDILLRNHKVDTIIVSCNLISQDGIPYASAIASFQFNIFVKTNTSSGIILEIESESSREGNHLSEQIQASITKSKKLSESAASVTIPKENSYNSHGSLVQSTISTLFKKVQEKKKVVEKVYIKQQQQFSHFWVCRLMGRAYMEHMYAIYAWRHQEIQGNPHHQKVSTFPVFFSWYAIFKVEDSEDMYFWYFTVSDQKLQKTDLKRKIDLVEAPRKRGTVTEGKKAGTGSKAKKKVNEVEDDDIEEFSSSSQKFDVSITAILLIEAKLSILSLDTCWVLKEVMKIGKPEIVLNLSGWKYQRKP</sequence>
<evidence type="ECO:0000256" key="1">
    <source>
        <dbReference type="SAM" id="MobiDB-lite"/>
    </source>
</evidence>
<dbReference type="OrthoDB" id="568248at2759"/>
<keyword evidence="3" id="KW-1185">Reference proteome</keyword>
<protein>
    <recommendedName>
        <fullName evidence="4">DNA-binding protein RHL1</fullName>
    </recommendedName>
</protein>
<feature type="compositionally biased region" description="Basic and acidic residues" evidence="1">
    <location>
        <begin position="221"/>
        <end position="230"/>
    </location>
</feature>
<name>A0A8X8D5F5_POPTO</name>
<feature type="compositionally biased region" description="Acidic residues" evidence="1">
    <location>
        <begin position="208"/>
        <end position="220"/>
    </location>
</feature>
<dbReference type="GO" id="GO:0042023">
    <property type="term" value="P:DNA endoreduplication"/>
    <property type="evidence" value="ECO:0007669"/>
    <property type="project" value="InterPro"/>
</dbReference>
<evidence type="ECO:0000313" key="2">
    <source>
        <dbReference type="EMBL" id="KAG6778959.1"/>
    </source>
</evidence>
<accession>A0A8X8D5F5</accession>